<organism evidence="7 8">
    <name type="scientific">Neodothiora populina</name>
    <dbReference type="NCBI Taxonomy" id="2781224"/>
    <lineage>
        <taxon>Eukaryota</taxon>
        <taxon>Fungi</taxon>
        <taxon>Dikarya</taxon>
        <taxon>Ascomycota</taxon>
        <taxon>Pezizomycotina</taxon>
        <taxon>Dothideomycetes</taxon>
        <taxon>Dothideomycetidae</taxon>
        <taxon>Dothideales</taxon>
        <taxon>Dothioraceae</taxon>
        <taxon>Neodothiora</taxon>
    </lineage>
</organism>
<dbReference type="GeneID" id="95978526"/>
<dbReference type="Pfam" id="PF07976">
    <property type="entry name" value="Phe_hydrox_dim"/>
    <property type="match status" value="1"/>
</dbReference>
<keyword evidence="8" id="KW-1185">Reference proteome</keyword>
<evidence type="ECO:0000256" key="1">
    <source>
        <dbReference type="ARBA" id="ARBA00007801"/>
    </source>
</evidence>
<dbReference type="InterPro" id="IPR012941">
    <property type="entry name" value="Phe_hydrox_C_dim_dom"/>
</dbReference>
<dbReference type="EMBL" id="JBFMKM010000016">
    <property type="protein sequence ID" value="KAL1297267.1"/>
    <property type="molecule type" value="Genomic_DNA"/>
</dbReference>
<dbReference type="RefSeq" id="XP_069196949.1">
    <property type="nucleotide sequence ID" value="XM_069344521.1"/>
</dbReference>
<dbReference type="InterPro" id="IPR002938">
    <property type="entry name" value="FAD-bd"/>
</dbReference>
<dbReference type="InterPro" id="IPR050641">
    <property type="entry name" value="RIFMO-like"/>
</dbReference>
<dbReference type="Gene3D" id="3.40.30.20">
    <property type="match status" value="1"/>
</dbReference>
<dbReference type="PANTHER" id="PTHR43004:SF5">
    <property type="entry name" value="FAD-BINDING DOMAIN-CONTAINING PROTEIN"/>
    <property type="match status" value="1"/>
</dbReference>
<keyword evidence="4" id="KW-0560">Oxidoreductase</keyword>
<comment type="similarity">
    <text evidence="1">Belongs to the PheA/TfdB FAD monooxygenase family.</text>
</comment>
<evidence type="ECO:0000256" key="4">
    <source>
        <dbReference type="ARBA" id="ARBA00023002"/>
    </source>
</evidence>
<proteinExistence type="inferred from homology"/>
<dbReference type="Gene3D" id="3.30.9.10">
    <property type="entry name" value="D-Amino Acid Oxidase, subunit A, domain 2"/>
    <property type="match status" value="1"/>
</dbReference>
<evidence type="ECO:0000313" key="8">
    <source>
        <dbReference type="Proteomes" id="UP001562354"/>
    </source>
</evidence>
<dbReference type="PANTHER" id="PTHR43004">
    <property type="entry name" value="TRK SYSTEM POTASSIUM UPTAKE PROTEIN"/>
    <property type="match status" value="1"/>
</dbReference>
<dbReference type="SUPFAM" id="SSF52833">
    <property type="entry name" value="Thioredoxin-like"/>
    <property type="match status" value="1"/>
</dbReference>
<protein>
    <submittedName>
        <fullName evidence="7">Uncharacterized protein</fullName>
    </submittedName>
</protein>
<dbReference type="PRINTS" id="PR00420">
    <property type="entry name" value="RNGMNOXGNASE"/>
</dbReference>
<dbReference type="InterPro" id="IPR038220">
    <property type="entry name" value="PHOX_C_sf"/>
</dbReference>
<dbReference type="SUPFAM" id="SSF51905">
    <property type="entry name" value="FAD/NAD(P)-binding domain"/>
    <property type="match status" value="1"/>
</dbReference>
<dbReference type="Proteomes" id="UP001562354">
    <property type="component" value="Unassembled WGS sequence"/>
</dbReference>
<evidence type="ECO:0000256" key="2">
    <source>
        <dbReference type="ARBA" id="ARBA00022630"/>
    </source>
</evidence>
<dbReference type="Pfam" id="PF01494">
    <property type="entry name" value="FAD_binding_3"/>
    <property type="match status" value="1"/>
</dbReference>
<name>A0ABR3P3A7_9PEZI</name>
<dbReference type="Gene3D" id="3.50.50.60">
    <property type="entry name" value="FAD/NAD(P)-binding domain"/>
    <property type="match status" value="1"/>
</dbReference>
<evidence type="ECO:0000256" key="3">
    <source>
        <dbReference type="ARBA" id="ARBA00022827"/>
    </source>
</evidence>
<reference evidence="7 8" key="1">
    <citation type="submission" date="2024-07" db="EMBL/GenBank/DDBJ databases">
        <title>Draft sequence of the Neodothiora populina.</title>
        <authorList>
            <person name="Drown D.D."/>
            <person name="Schuette U.S."/>
            <person name="Buechlein A.B."/>
            <person name="Rusch D.R."/>
            <person name="Winton L.W."/>
            <person name="Adams G.A."/>
        </authorList>
    </citation>
    <scope>NUCLEOTIDE SEQUENCE [LARGE SCALE GENOMIC DNA]</scope>
    <source>
        <strain evidence="7 8">CPC 39397</strain>
    </source>
</reference>
<sequence>MENGSIRCVDTLVVGGGPVGLITAYQLSKFGTSVSIIEHHNKSTQDTYGRAITLYPRTSELLDQLSLADTLAQTCFACRETASYDALGREVHGRGWHFMENMKDTKWDFALVLRQRYQEEVFRSALRDEGGVELESEKTLVGVSIDAEQPKGGYRITATIRKRDGSEERVRCRYLVGCDGGRSTVRRLMNIPFVGTSTEDRWVRVDGVVETNVPRPRTYCAIESPTHGNVLWAALDHGATRIGYAFTAERASRYADFDEAAAVKEAIASVKPFDLRFKQVDWWTLYSVGQRVAESFFVNDCVFLAGDACHTHSSGAAQGMNTGIHDSVNLAWKLALVLKGVMNPDILETYRRERLPNVEKLIKYDKDISRLMSLQLPEGWMGDPRADPNEILGEVMKEAGTFSSGLGIYYEMEKSNPLSVMGSFACEEELEAVRPGKRAPDVELQKPGTMETTRLIQQTPNRAKFYVAVFAGDAATTRGCLRRFKTTVQQWHGQLLSLGAKVSWLTILAKSGPSAYELLEMDPFGRVLYDQSSGAHQRYGINTSSPVAVILRPDGWVGTMIDLTAEDASTEMHRYFARILSM</sequence>
<evidence type="ECO:0000313" key="7">
    <source>
        <dbReference type="EMBL" id="KAL1297267.1"/>
    </source>
</evidence>
<dbReference type="SUPFAM" id="SSF54373">
    <property type="entry name" value="FAD-linked reductases, C-terminal domain"/>
    <property type="match status" value="1"/>
</dbReference>
<keyword evidence="2" id="KW-0285">Flavoprotein</keyword>
<evidence type="ECO:0000259" key="5">
    <source>
        <dbReference type="Pfam" id="PF01494"/>
    </source>
</evidence>
<evidence type="ECO:0000259" key="6">
    <source>
        <dbReference type="Pfam" id="PF07976"/>
    </source>
</evidence>
<keyword evidence="3" id="KW-0274">FAD</keyword>
<gene>
    <name evidence="7" type="ORF">AAFC00_004826</name>
</gene>
<accession>A0ABR3P3A7</accession>
<comment type="caution">
    <text evidence="7">The sequence shown here is derived from an EMBL/GenBank/DDBJ whole genome shotgun (WGS) entry which is preliminary data.</text>
</comment>
<feature type="domain" description="FAD-binding" evidence="5">
    <location>
        <begin position="9"/>
        <end position="363"/>
    </location>
</feature>
<feature type="domain" description="Phenol hydroxylase-like C-terminal dimerisation" evidence="6">
    <location>
        <begin position="530"/>
        <end position="580"/>
    </location>
</feature>
<dbReference type="InterPro" id="IPR036249">
    <property type="entry name" value="Thioredoxin-like_sf"/>
</dbReference>
<dbReference type="InterPro" id="IPR036188">
    <property type="entry name" value="FAD/NAD-bd_sf"/>
</dbReference>